<dbReference type="InterPro" id="IPR019290">
    <property type="entry name" value="GlycosylTrfase-like_prok"/>
</dbReference>
<dbReference type="RefSeq" id="WP_012866178.1">
    <property type="nucleotide sequence ID" value="NC_013521.1"/>
</dbReference>
<accession>D1BDP7</accession>
<dbReference type="InterPro" id="IPR029044">
    <property type="entry name" value="Nucleotide-diphossugar_trans"/>
</dbReference>
<name>D1BDP7_SANKS</name>
<dbReference type="InterPro" id="IPR050834">
    <property type="entry name" value="Glycosyltransf_2"/>
</dbReference>
<keyword evidence="3" id="KW-0808">Transferase</keyword>
<dbReference type="eggNOG" id="COG1215">
    <property type="taxonomic scope" value="Bacteria"/>
</dbReference>
<keyword evidence="4" id="KW-1185">Reference proteome</keyword>
<dbReference type="CAZy" id="GT2">
    <property type="family name" value="Glycosyltransferase Family 2"/>
</dbReference>
<dbReference type="HOGENOM" id="CLU_025996_0_7_11"/>
<dbReference type="Proteomes" id="UP000000322">
    <property type="component" value="Chromosome"/>
</dbReference>
<proteinExistence type="predicted"/>
<organism evidence="3 4">
    <name type="scientific">Sanguibacter keddieii (strain ATCC 51767 / DSM 10542 / NCFB 3025 / ST-74)</name>
    <dbReference type="NCBI Taxonomy" id="446469"/>
    <lineage>
        <taxon>Bacteria</taxon>
        <taxon>Bacillati</taxon>
        <taxon>Actinomycetota</taxon>
        <taxon>Actinomycetes</taxon>
        <taxon>Micrococcales</taxon>
        <taxon>Sanguibacteraceae</taxon>
        <taxon>Sanguibacter</taxon>
    </lineage>
</organism>
<evidence type="ECO:0000259" key="2">
    <source>
        <dbReference type="Pfam" id="PF10111"/>
    </source>
</evidence>
<dbReference type="AlphaFoldDB" id="D1BDP7"/>
<dbReference type="Pfam" id="PF10111">
    <property type="entry name" value="Glyco_tranf_2_2"/>
    <property type="match status" value="1"/>
</dbReference>
<reference evidence="3 4" key="1">
    <citation type="journal article" date="2009" name="Stand. Genomic Sci.">
        <title>Complete genome sequence of Sanguibacter keddieii type strain (ST-74).</title>
        <authorList>
            <person name="Ivanova N."/>
            <person name="Sikorski J."/>
            <person name="Sims D."/>
            <person name="Brettin T."/>
            <person name="Detter J.C."/>
            <person name="Han C."/>
            <person name="Lapidus A."/>
            <person name="Copeland A."/>
            <person name="Glavina Del Rio T."/>
            <person name="Nolan M."/>
            <person name="Chen F."/>
            <person name="Lucas S."/>
            <person name="Tice H."/>
            <person name="Cheng J.F."/>
            <person name="Bruce D."/>
            <person name="Goodwin L."/>
            <person name="Pitluck S."/>
            <person name="Pati A."/>
            <person name="Mavromatis K."/>
            <person name="Chen A."/>
            <person name="Palaniappan K."/>
            <person name="D'haeseleer P."/>
            <person name="Chain P."/>
            <person name="Bristow J."/>
            <person name="Eisen J.A."/>
            <person name="Markowitz V."/>
            <person name="Hugenholtz P."/>
            <person name="Goker M."/>
            <person name="Pukall R."/>
            <person name="Klenk H.P."/>
            <person name="Kyrpides N.C."/>
        </authorList>
    </citation>
    <scope>NUCLEOTIDE SEQUENCE [LARGE SCALE GENOMIC DNA]</scope>
    <source>
        <strain evidence="4">ATCC 51767 / DSM 10542 / NCFB 3025 / ST-74</strain>
    </source>
</reference>
<evidence type="ECO:0000259" key="1">
    <source>
        <dbReference type="Pfam" id="PF00535"/>
    </source>
</evidence>
<dbReference type="CDD" id="cd00761">
    <property type="entry name" value="Glyco_tranf_GTA_type"/>
    <property type="match status" value="1"/>
</dbReference>
<dbReference type="Gene3D" id="3.90.550.10">
    <property type="entry name" value="Spore Coat Polysaccharide Biosynthesis Protein SpsA, Chain A"/>
    <property type="match status" value="1"/>
</dbReference>
<sequence length="287" mass="30504">MSSVGVVVTAYDQGRTVEDAVLSVLAQSHPVDEVVVVDDGSTAPESLEVLAGLPRLGGTAPVVRVLHQPNGGVSAARNTGIAASGTEVVAVLDGDDLWEPTFVEKTLALLADDSTVAASSWLSMFGVAQGVVEPTGGTVEAFLPRNAAPASALFRRAHWGEAGGYDESMRQGFEDWDFFLRLLRRDGSRVAVVPEPLLRYRTHPASANVRSMEDRLARYAQVVANHRETFTAHLESALLGLERTSITRLAAWEEIVADDPALDVGRVSFGDGGMAAAVRIASVRSQT</sequence>
<dbReference type="PANTHER" id="PTHR43685">
    <property type="entry name" value="GLYCOSYLTRANSFERASE"/>
    <property type="match status" value="1"/>
</dbReference>
<feature type="domain" description="Glycosyltransferase 2-like prokaryotic type" evidence="2">
    <location>
        <begin position="141"/>
        <end position="219"/>
    </location>
</feature>
<dbReference type="KEGG" id="ske:Sked_11660"/>
<evidence type="ECO:0000313" key="4">
    <source>
        <dbReference type="Proteomes" id="UP000000322"/>
    </source>
</evidence>
<dbReference type="SUPFAM" id="SSF53448">
    <property type="entry name" value="Nucleotide-diphospho-sugar transferases"/>
    <property type="match status" value="1"/>
</dbReference>
<dbReference type="STRING" id="446469.Sked_11660"/>
<dbReference type="OrthoDB" id="4547437at2"/>
<feature type="domain" description="Glycosyltransferase 2-like" evidence="1">
    <location>
        <begin position="6"/>
        <end position="118"/>
    </location>
</feature>
<evidence type="ECO:0000313" key="3">
    <source>
        <dbReference type="EMBL" id="ACZ21109.1"/>
    </source>
</evidence>
<dbReference type="InterPro" id="IPR001173">
    <property type="entry name" value="Glyco_trans_2-like"/>
</dbReference>
<gene>
    <name evidence="3" type="ordered locus">Sked_11660</name>
</gene>
<protein>
    <submittedName>
        <fullName evidence="3">Glycosyl transferase</fullName>
    </submittedName>
</protein>
<dbReference type="Pfam" id="PF00535">
    <property type="entry name" value="Glycos_transf_2"/>
    <property type="match status" value="1"/>
</dbReference>
<dbReference type="GO" id="GO:0016740">
    <property type="term" value="F:transferase activity"/>
    <property type="evidence" value="ECO:0007669"/>
    <property type="project" value="UniProtKB-KW"/>
</dbReference>
<dbReference type="PANTHER" id="PTHR43685:SF2">
    <property type="entry name" value="GLYCOSYLTRANSFERASE 2-LIKE DOMAIN-CONTAINING PROTEIN"/>
    <property type="match status" value="1"/>
</dbReference>
<dbReference type="EMBL" id="CP001819">
    <property type="protein sequence ID" value="ACZ21109.1"/>
    <property type="molecule type" value="Genomic_DNA"/>
</dbReference>